<organism evidence="1 3">
    <name type="scientific">Candidatus Erwinia dacicola</name>
    <dbReference type="NCBI Taxonomy" id="252393"/>
    <lineage>
        <taxon>Bacteria</taxon>
        <taxon>Pseudomonadati</taxon>
        <taxon>Pseudomonadota</taxon>
        <taxon>Gammaproteobacteria</taxon>
        <taxon>Enterobacterales</taxon>
        <taxon>Erwiniaceae</taxon>
        <taxon>Erwinia</taxon>
    </lineage>
</organism>
<gene>
    <name evidence="2" type="ORF">ACZ87_02263</name>
    <name evidence="1" type="ORF">BBW68_14265</name>
</gene>
<dbReference type="Proteomes" id="UP000244334">
    <property type="component" value="Unassembled WGS sequence"/>
</dbReference>
<dbReference type="EMBL" id="LJAM02000232">
    <property type="protein sequence ID" value="RAP70932.1"/>
    <property type="molecule type" value="Genomic_DNA"/>
</dbReference>
<evidence type="ECO:0000313" key="4">
    <source>
        <dbReference type="Proteomes" id="UP000244334"/>
    </source>
</evidence>
<reference evidence="2 4" key="2">
    <citation type="submission" date="2018-04" db="EMBL/GenBank/DDBJ databases">
        <title>Genomes of the Obligate Erwinia dacicola and Facultative Enterobacter sp. OLF Endosymbionts of the Olive Fruit fly, Bactrocera oleae.</title>
        <authorList>
            <person name="Estes A.M."/>
            <person name="Hearn D.J."/>
            <person name="Agarwal S."/>
            <person name="Pierson E.A."/>
            <person name="Dunning-Hotopp J.C."/>
        </authorList>
    </citation>
    <scope>NUCLEOTIDE SEQUENCE [LARGE SCALE GENOMIC DNA]</scope>
    <source>
        <strain evidence="2 4">Oroville</strain>
    </source>
</reference>
<dbReference type="Proteomes" id="UP000243534">
    <property type="component" value="Unassembled WGS sequence"/>
</dbReference>
<name>A0A1E7YWA2_9GAMM</name>
<sequence>MSIAKRLKEEGRAQGIGIKKGKLEARIEITSTLLASGLEQATVMNTTGLTAGELAQIRH</sequence>
<dbReference type="RefSeq" id="WP_070135671.1">
    <property type="nucleotide sequence ID" value="NZ_LJAM02000232.1"/>
</dbReference>
<accession>A0A1E7YWA2</accession>
<evidence type="ECO:0000313" key="3">
    <source>
        <dbReference type="Proteomes" id="UP000243534"/>
    </source>
</evidence>
<dbReference type="AlphaFoldDB" id="A0A1E7YWA2"/>
<comment type="caution">
    <text evidence="1">The sequence shown here is derived from an EMBL/GenBank/DDBJ whole genome shotgun (WGS) entry which is preliminary data.</text>
</comment>
<evidence type="ECO:0000313" key="2">
    <source>
        <dbReference type="EMBL" id="RAP70932.1"/>
    </source>
</evidence>
<dbReference type="EMBL" id="MAYS01000497">
    <property type="protein sequence ID" value="OFC60781.1"/>
    <property type="molecule type" value="Genomic_DNA"/>
</dbReference>
<protein>
    <submittedName>
        <fullName evidence="2">Putative transposase</fullName>
    </submittedName>
</protein>
<evidence type="ECO:0000313" key="1">
    <source>
        <dbReference type="EMBL" id="OFC60781.1"/>
    </source>
</evidence>
<proteinExistence type="predicted"/>
<keyword evidence="4" id="KW-1185">Reference proteome</keyword>
<reference evidence="1 3" key="1">
    <citation type="submission" date="2016-07" db="EMBL/GenBank/DDBJ databases">
        <authorList>
            <person name="Yuval B."/>
        </authorList>
    </citation>
    <scope>NUCLEOTIDE SEQUENCE [LARGE SCALE GENOMIC DNA]</scope>
    <source>
        <strain evidence="1 3">IL</strain>
    </source>
</reference>